<keyword evidence="1" id="KW-0812">Transmembrane</keyword>
<gene>
    <name evidence="2" type="ORF">L21_1069</name>
</gene>
<keyword evidence="1" id="KW-0472">Membrane</keyword>
<feature type="transmembrane region" description="Helical" evidence="1">
    <location>
        <begin position="152"/>
        <end position="173"/>
    </location>
</feature>
<dbReference type="STRING" id="118126.L21_1069"/>
<dbReference type="RefSeq" id="WP_074369454.1">
    <property type="nucleotide sequence ID" value="NZ_FMID01000025.1"/>
</dbReference>
<evidence type="ECO:0000313" key="3">
    <source>
        <dbReference type="Proteomes" id="UP000184671"/>
    </source>
</evidence>
<dbReference type="InterPro" id="IPR012874">
    <property type="entry name" value="DUF1673_METspp"/>
</dbReference>
<evidence type="ECO:0000256" key="1">
    <source>
        <dbReference type="SAM" id="Phobius"/>
    </source>
</evidence>
<feature type="transmembrane region" description="Helical" evidence="1">
    <location>
        <begin position="127"/>
        <end position="146"/>
    </location>
</feature>
<sequence>MTLMETIRAYLGWCPMTGAVQAELAVRSAAAVAAGGRDCVPRNEPGWWRRYHNQLFTMALAASAATAAVYLLIGDELGYPDVWTGLAIGAGGALGFLLGHRKQYARVAAGEFIRANMSRQQRVIRDLGGPVALILSAAIMVLFVWNGMFGQIIGFMLAVSLIGWATYGITILWERRHRTTLIAEKGSMYILDTTAEGENA</sequence>
<reference evidence="2 3" key="1">
    <citation type="submission" date="2016-08" db="EMBL/GenBank/DDBJ databases">
        <authorList>
            <person name="Seilhamer J.J."/>
        </authorList>
    </citation>
    <scope>NUCLEOTIDE SEQUENCE [LARGE SCALE GENOMIC DNA]</scope>
    <source>
        <strain evidence="2">L21-II-0</strain>
    </source>
</reference>
<accession>A0A1M4MK02</accession>
<organism evidence="2 3">
    <name type="scientific">Methanoculleus chikugoensis</name>
    <dbReference type="NCBI Taxonomy" id="118126"/>
    <lineage>
        <taxon>Archaea</taxon>
        <taxon>Methanobacteriati</taxon>
        <taxon>Methanobacteriota</taxon>
        <taxon>Stenosarchaea group</taxon>
        <taxon>Methanomicrobia</taxon>
        <taxon>Methanomicrobiales</taxon>
        <taxon>Methanomicrobiaceae</taxon>
        <taxon>Methanoculleus</taxon>
    </lineage>
</organism>
<name>A0A1M4MK02_9EURY</name>
<dbReference type="Proteomes" id="UP000184671">
    <property type="component" value="Unassembled WGS sequence"/>
</dbReference>
<evidence type="ECO:0000313" key="2">
    <source>
        <dbReference type="EMBL" id="SCL75177.1"/>
    </source>
</evidence>
<dbReference type="OrthoDB" id="107566at2157"/>
<evidence type="ECO:0008006" key="4">
    <source>
        <dbReference type="Google" id="ProtNLM"/>
    </source>
</evidence>
<dbReference type="Pfam" id="PF07895">
    <property type="entry name" value="DUF1673"/>
    <property type="match status" value="1"/>
</dbReference>
<protein>
    <recommendedName>
        <fullName evidence="4">DUF1673 family protein</fullName>
    </recommendedName>
</protein>
<dbReference type="AlphaFoldDB" id="A0A1M4MK02"/>
<proteinExistence type="predicted"/>
<feature type="transmembrane region" description="Helical" evidence="1">
    <location>
        <begin position="79"/>
        <end position="98"/>
    </location>
</feature>
<dbReference type="EMBL" id="FMID01000025">
    <property type="protein sequence ID" value="SCL75177.1"/>
    <property type="molecule type" value="Genomic_DNA"/>
</dbReference>
<keyword evidence="1" id="KW-1133">Transmembrane helix</keyword>
<feature type="transmembrane region" description="Helical" evidence="1">
    <location>
        <begin position="55"/>
        <end position="73"/>
    </location>
</feature>